<protein>
    <submittedName>
        <fullName evidence="2">Uncharacterized protein</fullName>
    </submittedName>
</protein>
<comment type="caution">
    <text evidence="2">The sequence shown here is derived from an EMBL/GenBank/DDBJ whole genome shotgun (WGS) entry which is preliminary data.</text>
</comment>
<dbReference type="Proteomes" id="UP000777438">
    <property type="component" value="Unassembled WGS sequence"/>
</dbReference>
<sequence>KSSTLILSTLSTAHLECSLTIHVTPYFLRSNTMQSLFNYKTFAAIPKKQAGDYQDYYEWLTFIVWENWASGVNANVKRRHEFEGAVVEWTRYLGMLRYYSFNDAFYGKIKDSEHLDEMLAQTRFCQLDGSWAKKPSDMDGVLFQKIDLENVGWKDLTPLERQVIKYSTLRICLIHYKRAGFGTRDTKEPKDTSMPTMPELTTATWGPQGGRAALFLKELHTLVNAYDDARTKKPSSFAQKKNVAPQKTTEDQEDPADEIPISTVPGEQPLKGQWPGQKWL</sequence>
<dbReference type="AlphaFoldDB" id="A0A9P8VTM1"/>
<keyword evidence="3" id="KW-1185">Reference proteome</keyword>
<dbReference type="EMBL" id="JAGPYM010000031">
    <property type="protein sequence ID" value="KAH6877055.1"/>
    <property type="molecule type" value="Genomic_DNA"/>
</dbReference>
<evidence type="ECO:0000256" key="1">
    <source>
        <dbReference type="SAM" id="MobiDB-lite"/>
    </source>
</evidence>
<gene>
    <name evidence="2" type="ORF">B0T10DRAFT_193391</name>
</gene>
<reference evidence="2 3" key="1">
    <citation type="journal article" date="2021" name="Nat. Commun.">
        <title>Genetic determinants of endophytism in the Arabidopsis root mycobiome.</title>
        <authorList>
            <person name="Mesny F."/>
            <person name="Miyauchi S."/>
            <person name="Thiergart T."/>
            <person name="Pickel B."/>
            <person name="Atanasova L."/>
            <person name="Karlsson M."/>
            <person name="Huettel B."/>
            <person name="Barry K.W."/>
            <person name="Haridas S."/>
            <person name="Chen C."/>
            <person name="Bauer D."/>
            <person name="Andreopoulos W."/>
            <person name="Pangilinan J."/>
            <person name="LaButti K."/>
            <person name="Riley R."/>
            <person name="Lipzen A."/>
            <person name="Clum A."/>
            <person name="Drula E."/>
            <person name="Henrissat B."/>
            <person name="Kohler A."/>
            <person name="Grigoriev I.V."/>
            <person name="Martin F.M."/>
            <person name="Hacquard S."/>
        </authorList>
    </citation>
    <scope>NUCLEOTIDE SEQUENCE [LARGE SCALE GENOMIC DNA]</scope>
    <source>
        <strain evidence="2 3">MPI-CAGE-CH-0241</strain>
    </source>
</reference>
<evidence type="ECO:0000313" key="3">
    <source>
        <dbReference type="Proteomes" id="UP000777438"/>
    </source>
</evidence>
<feature type="compositionally biased region" description="Polar residues" evidence="1">
    <location>
        <begin position="193"/>
        <end position="204"/>
    </location>
</feature>
<proteinExistence type="predicted"/>
<feature type="region of interest" description="Disordered" evidence="1">
    <location>
        <begin position="184"/>
        <end position="204"/>
    </location>
</feature>
<accession>A0A9P8VTM1</accession>
<organism evidence="2 3">
    <name type="scientific">Thelonectria olida</name>
    <dbReference type="NCBI Taxonomy" id="1576542"/>
    <lineage>
        <taxon>Eukaryota</taxon>
        <taxon>Fungi</taxon>
        <taxon>Dikarya</taxon>
        <taxon>Ascomycota</taxon>
        <taxon>Pezizomycotina</taxon>
        <taxon>Sordariomycetes</taxon>
        <taxon>Hypocreomycetidae</taxon>
        <taxon>Hypocreales</taxon>
        <taxon>Nectriaceae</taxon>
        <taxon>Thelonectria</taxon>
    </lineage>
</organism>
<feature type="region of interest" description="Disordered" evidence="1">
    <location>
        <begin position="233"/>
        <end position="280"/>
    </location>
</feature>
<feature type="non-terminal residue" evidence="2">
    <location>
        <position position="1"/>
    </location>
</feature>
<evidence type="ECO:0000313" key="2">
    <source>
        <dbReference type="EMBL" id="KAH6877055.1"/>
    </source>
</evidence>
<name>A0A9P8VTM1_9HYPO</name>